<sequence>INTYEELLNNFKKQIEKEHRSINAYLKKEIGLTETDMEALKGLLLE</sequence>
<dbReference type="GO" id="GO:0004721">
    <property type="term" value="F:phosphoprotein phosphatase activity"/>
    <property type="evidence" value="ECO:0007669"/>
    <property type="project" value="InterPro"/>
</dbReference>
<dbReference type="AlphaFoldDB" id="A0A5J4QPD4"/>
<feature type="non-terminal residue" evidence="1">
    <location>
        <position position="1"/>
    </location>
</feature>
<organism evidence="1">
    <name type="scientific">termite gut metagenome</name>
    <dbReference type="NCBI Taxonomy" id="433724"/>
    <lineage>
        <taxon>unclassified sequences</taxon>
        <taxon>metagenomes</taxon>
        <taxon>organismal metagenomes</taxon>
    </lineage>
</organism>
<name>A0A5J4QPD4_9ZZZZ</name>
<dbReference type="InterPro" id="IPR026893">
    <property type="entry name" value="Tyr/Ser_Pase_IphP-type"/>
</dbReference>
<dbReference type="Pfam" id="PF13350">
    <property type="entry name" value="Y_phosphatase3"/>
    <property type="match status" value="1"/>
</dbReference>
<dbReference type="InterPro" id="IPR029021">
    <property type="entry name" value="Prot-tyrosine_phosphatase-like"/>
</dbReference>
<comment type="caution">
    <text evidence="1">The sequence shown here is derived from an EMBL/GenBank/DDBJ whole genome shotgun (WGS) entry which is preliminary data.</text>
</comment>
<gene>
    <name evidence="1" type="ORF">EZS27_026833</name>
</gene>
<accession>A0A5J4QPD4</accession>
<dbReference type="EMBL" id="SNRY01002731">
    <property type="protein sequence ID" value="KAA6323766.1"/>
    <property type="molecule type" value="Genomic_DNA"/>
</dbReference>
<dbReference type="Gene3D" id="3.90.190.10">
    <property type="entry name" value="Protein tyrosine phosphatase superfamily"/>
    <property type="match status" value="1"/>
</dbReference>
<proteinExistence type="predicted"/>
<evidence type="ECO:0000313" key="1">
    <source>
        <dbReference type="EMBL" id="KAA6323766.1"/>
    </source>
</evidence>
<reference evidence="1" key="1">
    <citation type="submission" date="2019-03" db="EMBL/GenBank/DDBJ databases">
        <title>Single cell metagenomics reveals metabolic interactions within the superorganism composed of flagellate Streblomastix strix and complex community of Bacteroidetes bacteria on its surface.</title>
        <authorList>
            <person name="Treitli S.C."/>
            <person name="Kolisko M."/>
            <person name="Husnik F."/>
            <person name="Keeling P."/>
            <person name="Hampl V."/>
        </authorList>
    </citation>
    <scope>NUCLEOTIDE SEQUENCE</scope>
    <source>
        <strain evidence="1">STM</strain>
    </source>
</reference>
<protein>
    <submittedName>
        <fullName evidence="1">Uncharacterized protein</fullName>
    </submittedName>
</protein>